<dbReference type="GO" id="GO:0016020">
    <property type="term" value="C:membrane"/>
    <property type="evidence" value="ECO:0007669"/>
    <property type="project" value="UniProtKB-SubCell"/>
</dbReference>
<proteinExistence type="inferred from homology"/>
<evidence type="ECO:0000256" key="1">
    <source>
        <dbReference type="ARBA" id="ARBA00004141"/>
    </source>
</evidence>
<dbReference type="InterPro" id="IPR050920">
    <property type="entry name" value="Nematode_rcpt-like_delta"/>
</dbReference>
<sequence>MSENSKKMHKETMKGLLCQSLMPSVYVFAVSYTFALRTGTIQDWNEAEFIAVTLGSIIIAASPIIAMYFIKPYRLVVKSLLPGSTKPVESNSKSDATPNILTEQMVQVTRFIHNFCCSSALLVNILLVTIIVRMTPNNLRTYSIVLLNFAYIEIVTAIASLMTFHRIMDTEGYMLTDFTGLCQLSGSKNICTNVYAVMMHGHSQYCLLIAFSFCYRYYVIKKSSPKKSALIASLVAFYIPTVLVYVICYSQHTAPRCHRAQETNV</sequence>
<dbReference type="EnsemblMetazoa" id="PPA13042.1">
    <property type="protein sequence ID" value="PPA13042.1"/>
    <property type="gene ID" value="WBGene00102596"/>
</dbReference>
<gene>
    <name evidence="6" type="primary">WBGene00102596</name>
</gene>
<evidence type="ECO:0000313" key="7">
    <source>
        <dbReference type="Proteomes" id="UP000005239"/>
    </source>
</evidence>
<evidence type="ECO:0000256" key="2">
    <source>
        <dbReference type="ARBA" id="ARBA00009166"/>
    </source>
</evidence>
<evidence type="ECO:0000256" key="4">
    <source>
        <dbReference type="ARBA" id="ARBA00022989"/>
    </source>
</evidence>
<evidence type="ECO:0000256" key="3">
    <source>
        <dbReference type="ARBA" id="ARBA00022692"/>
    </source>
</evidence>
<dbReference type="AlphaFoldDB" id="A0A2A6C0P6"/>
<keyword evidence="7" id="KW-1185">Reference proteome</keyword>
<comment type="similarity">
    <text evidence="2">Belongs to the nematode receptor-like protein srd family.</text>
</comment>
<reference evidence="6" key="2">
    <citation type="submission" date="2022-06" db="UniProtKB">
        <authorList>
            <consortium name="EnsemblMetazoa"/>
        </authorList>
    </citation>
    <scope>IDENTIFICATION</scope>
    <source>
        <strain evidence="6">PS312</strain>
    </source>
</reference>
<dbReference type="PANTHER" id="PTHR22945:SF40">
    <property type="entry name" value="SERPENTINE RECEPTOR, CLASS D (DELTA)-RELATED"/>
    <property type="match status" value="1"/>
</dbReference>
<evidence type="ECO:0000313" key="6">
    <source>
        <dbReference type="EnsemblMetazoa" id="PPA13042.1"/>
    </source>
</evidence>
<dbReference type="InterPro" id="IPR019421">
    <property type="entry name" value="7TM_GPCR_serpentine_rcpt_Srd"/>
</dbReference>
<dbReference type="PANTHER" id="PTHR22945">
    <property type="entry name" value="SERPENTINE RECEPTOR, CLASS D DELTA"/>
    <property type="match status" value="1"/>
</dbReference>
<protein>
    <submittedName>
        <fullName evidence="6">G protein-coupled receptor</fullName>
    </submittedName>
</protein>
<organism evidence="6 7">
    <name type="scientific">Pristionchus pacificus</name>
    <name type="common">Parasitic nematode worm</name>
    <dbReference type="NCBI Taxonomy" id="54126"/>
    <lineage>
        <taxon>Eukaryota</taxon>
        <taxon>Metazoa</taxon>
        <taxon>Ecdysozoa</taxon>
        <taxon>Nematoda</taxon>
        <taxon>Chromadorea</taxon>
        <taxon>Rhabditida</taxon>
        <taxon>Rhabditina</taxon>
        <taxon>Diplogasteromorpha</taxon>
        <taxon>Diplogasteroidea</taxon>
        <taxon>Neodiplogasteridae</taxon>
        <taxon>Pristionchus</taxon>
    </lineage>
</organism>
<dbReference type="OrthoDB" id="5793097at2759"/>
<accession>A0A2A6C0P6</accession>
<accession>A0A8R1UAY5</accession>
<comment type="subcellular location">
    <subcellularLocation>
        <location evidence="1">Membrane</location>
        <topology evidence="1">Multi-pass membrane protein</topology>
    </subcellularLocation>
</comment>
<evidence type="ECO:0000256" key="5">
    <source>
        <dbReference type="ARBA" id="ARBA00023136"/>
    </source>
</evidence>
<keyword evidence="3" id="KW-0812">Transmembrane</keyword>
<dbReference type="Pfam" id="PF10317">
    <property type="entry name" value="7TM_GPCR_Srd"/>
    <property type="match status" value="2"/>
</dbReference>
<keyword evidence="4" id="KW-1133">Transmembrane helix</keyword>
<name>A0A2A6C0P6_PRIPA</name>
<reference evidence="7" key="1">
    <citation type="journal article" date="2008" name="Nat. Genet.">
        <title>The Pristionchus pacificus genome provides a unique perspective on nematode lifestyle and parasitism.</title>
        <authorList>
            <person name="Dieterich C."/>
            <person name="Clifton S.W."/>
            <person name="Schuster L.N."/>
            <person name="Chinwalla A."/>
            <person name="Delehaunty K."/>
            <person name="Dinkelacker I."/>
            <person name="Fulton L."/>
            <person name="Fulton R."/>
            <person name="Godfrey J."/>
            <person name="Minx P."/>
            <person name="Mitreva M."/>
            <person name="Roeseler W."/>
            <person name="Tian H."/>
            <person name="Witte H."/>
            <person name="Yang S.P."/>
            <person name="Wilson R.K."/>
            <person name="Sommer R.J."/>
        </authorList>
    </citation>
    <scope>NUCLEOTIDE SEQUENCE [LARGE SCALE GENOMIC DNA]</scope>
    <source>
        <strain evidence="7">PS312</strain>
    </source>
</reference>
<keyword evidence="5" id="KW-0472">Membrane</keyword>
<dbReference type="Proteomes" id="UP000005239">
    <property type="component" value="Unassembled WGS sequence"/>
</dbReference>